<feature type="domain" description="Cilia- and flagella-associated protein 61 N-terminal" evidence="1">
    <location>
        <begin position="10"/>
        <end position="287"/>
    </location>
</feature>
<dbReference type="PANTHER" id="PTHR21178">
    <property type="entry name" value="CILIA- AND FLAGELLA-ASSOCIATED PROTEIN 61"/>
    <property type="match status" value="1"/>
</dbReference>
<name>A0A8S9YSD7_9TREM</name>
<dbReference type="Pfam" id="PF16092">
    <property type="entry name" value="CFAP61_N"/>
    <property type="match status" value="1"/>
</dbReference>
<organism evidence="2 3">
    <name type="scientific">Paragonimus skrjabini miyazakii</name>
    <dbReference type="NCBI Taxonomy" id="59628"/>
    <lineage>
        <taxon>Eukaryota</taxon>
        <taxon>Metazoa</taxon>
        <taxon>Spiralia</taxon>
        <taxon>Lophotrochozoa</taxon>
        <taxon>Platyhelminthes</taxon>
        <taxon>Trematoda</taxon>
        <taxon>Digenea</taxon>
        <taxon>Plagiorchiida</taxon>
        <taxon>Troglotremata</taxon>
        <taxon>Troglotrematidae</taxon>
        <taxon>Paragonimus</taxon>
    </lineage>
</organism>
<comment type="caution">
    <text evidence="2">The sequence shown here is derived from an EMBL/GenBank/DDBJ whole genome shotgun (WGS) entry which is preliminary data.</text>
</comment>
<sequence length="1177" mass="135361">MQRVEQFIRIRRTEHTDTGRIKKLIDQNTLEAFGKISVLKTVERSVLSLTLIKEENSVVGCACFSDAPSRKFTVPESWKHWFDKNIGLPNVDYINSLFIELLVVDPFYVTHSVDEVCKTVFTMLIDVQNIFLLTNSKADFSTFLFCLVNLHEVRARFIQAISENFLKINDDRFFYICRIPPRCVSDSIFSNSRVSKTLYSTKSTAFYRVEDNDDLVPLFNSQTDLLRKTYGNYYIAELVEAQNEGLKCVVIECNRKAVGFVSATKRIDLENLNKCYDLILFNGLRKPHPKDNLSPSEESHEQENSLHLQGDGLVFHFDGFLSKYVEDVKLAGLNYNDSYTPLAEAGSYSSTEEQISSQIGETGTQKEVIAVDKVDGNFNWIRRPLVAEQNEKDYFSRKNIPVYYGDTDAFAIQLYAIKPGFESRFVDMLPFVFDQFPGINYAIISVPRLAPAFPMLRHFVRCRVRRGQDPEHELYVFHRAGLLRDFKVRRTRHDDRTQIVQLISHMHTYDQSLLLEDLQAYIEHGRDSDGSVITSFVAESMNKVIGLIIMRDEKDIEWLRAHYDIEAFIYYGHHALSEHATIYHCVLAVNYYCRRSVFLREVLRQANKTCLYYRVFPPYCPNEFYNRTTLNTCLSKFCIVRPRQQIVYPPKELLGEKMPEERVLVKQEVPPALFIGTARLFAEPKVHINARIIVVGASTTGLSFLMTLATCSYIRFTNLVLLSPNGMPGNTLNKPDDLASKFLSTDQCFSSEVLGQYALRHCVHVVRGKLTAIDRKFKFITVDENKRLNYDYLILTPGLQYHITCPLSEELSDNKKPYDIPFRPIRRMSMDYPLVRRPSNLFLLNDLPDATKVLNWICTAYLPTLSIEELNVPEWKKADKNRAKKQQELTNMNTGSDLTENIPSFSIDMNELTKDGNRLLVYGNNLDTYTCVAALLKAGVPGSRILMIQPPIYEGAKPAFEDDKVASLVQMQLNEREIPVLRAYTLSYWSSNQESDIEVIEEVAFTSVEQELKIKCKALFCLPEKTVDYDFFMATNNACLVYDARLVIDANFHTNDPAIRAAGPATKLQRIYYNDRWRHELANSREIGSLLGQQMLKLFDPSQTPLLKPLKDDCHLLPQFEEPKVVSALLPGDYHYLFVSKPALKELKEEMVNERNGVSYILYFKCGQQMHLNCIIV</sequence>
<dbReference type="PANTHER" id="PTHR21178:SF8">
    <property type="entry name" value="CILIA- AND FLAGELLA-ASSOCIATED PROTEIN 61"/>
    <property type="match status" value="1"/>
</dbReference>
<evidence type="ECO:0000259" key="1">
    <source>
        <dbReference type="Pfam" id="PF16092"/>
    </source>
</evidence>
<dbReference type="InterPro" id="IPR038884">
    <property type="entry name" value="CFAP61"/>
</dbReference>
<dbReference type="InterPro" id="IPR036188">
    <property type="entry name" value="FAD/NAD-bd_sf"/>
</dbReference>
<dbReference type="Proteomes" id="UP000822476">
    <property type="component" value="Unassembled WGS sequence"/>
</dbReference>
<reference evidence="2" key="1">
    <citation type="submission" date="2019-07" db="EMBL/GenBank/DDBJ databases">
        <title>Annotation for the trematode Paragonimus miyazaki's.</title>
        <authorList>
            <person name="Choi Y.-J."/>
        </authorList>
    </citation>
    <scope>NUCLEOTIDE SEQUENCE</scope>
    <source>
        <strain evidence="2">Japan</strain>
    </source>
</reference>
<evidence type="ECO:0000313" key="3">
    <source>
        <dbReference type="Proteomes" id="UP000822476"/>
    </source>
</evidence>
<proteinExistence type="predicted"/>
<dbReference type="OrthoDB" id="382863at2759"/>
<evidence type="ECO:0000313" key="2">
    <source>
        <dbReference type="EMBL" id="KAF7256316.1"/>
    </source>
</evidence>
<accession>A0A8S9YSD7</accession>
<dbReference type="SUPFAM" id="SSF51905">
    <property type="entry name" value="FAD/NAD(P)-binding domain"/>
    <property type="match status" value="1"/>
</dbReference>
<gene>
    <name evidence="2" type="ORF">EG68_07056</name>
</gene>
<dbReference type="AlphaFoldDB" id="A0A8S9YSD7"/>
<dbReference type="EMBL" id="JTDE01003227">
    <property type="protein sequence ID" value="KAF7256316.1"/>
    <property type="molecule type" value="Genomic_DNA"/>
</dbReference>
<dbReference type="Gene3D" id="3.50.50.60">
    <property type="entry name" value="FAD/NAD(P)-binding domain"/>
    <property type="match status" value="1"/>
</dbReference>
<keyword evidence="3" id="KW-1185">Reference proteome</keyword>
<protein>
    <recommendedName>
        <fullName evidence="1">Cilia- and flagella-associated protein 61 N-terminal domain-containing protein</fullName>
    </recommendedName>
</protein>
<dbReference type="InterPro" id="IPR032151">
    <property type="entry name" value="CFAP61_N"/>
</dbReference>